<dbReference type="SUPFAM" id="SSF46785">
    <property type="entry name" value="Winged helix' DNA-binding domain"/>
    <property type="match status" value="1"/>
</dbReference>
<dbReference type="PANTHER" id="PTHR33204:SF37">
    <property type="entry name" value="HTH-TYPE TRANSCRIPTIONAL REGULATOR YODB"/>
    <property type="match status" value="1"/>
</dbReference>
<feature type="domain" description="HTH hxlR-type" evidence="5">
    <location>
        <begin position="19"/>
        <end position="120"/>
    </location>
</feature>
<dbReference type="GO" id="GO:0003677">
    <property type="term" value="F:DNA binding"/>
    <property type="evidence" value="ECO:0007669"/>
    <property type="project" value="UniProtKB-KW"/>
</dbReference>
<dbReference type="InterPro" id="IPR036390">
    <property type="entry name" value="WH_DNA-bd_sf"/>
</dbReference>
<reference evidence="6 7" key="1">
    <citation type="submission" date="2020-10" db="EMBL/GenBank/DDBJ databases">
        <title>Sequencing the genomes of 1000 actinobacteria strains.</title>
        <authorList>
            <person name="Klenk H.-P."/>
        </authorList>
    </citation>
    <scope>NUCLEOTIDE SEQUENCE [LARGE SCALE GENOMIC DNA]</scope>
    <source>
        <strain evidence="6 7">DSM 41803</strain>
    </source>
</reference>
<dbReference type="Proteomes" id="UP000629287">
    <property type="component" value="Unassembled WGS sequence"/>
</dbReference>
<dbReference type="RefSeq" id="WP_078907680.1">
    <property type="nucleotide sequence ID" value="NZ_JADBGF010000001.1"/>
</dbReference>
<name>A0A8I0NZB2_9ACTN</name>
<dbReference type="InterPro" id="IPR036388">
    <property type="entry name" value="WH-like_DNA-bd_sf"/>
</dbReference>
<evidence type="ECO:0000256" key="3">
    <source>
        <dbReference type="ARBA" id="ARBA00023163"/>
    </source>
</evidence>
<keyword evidence="2 6" id="KW-0238">DNA-binding</keyword>
<keyword evidence="7" id="KW-1185">Reference proteome</keyword>
<dbReference type="EMBL" id="JADBGF010000001">
    <property type="protein sequence ID" value="MBE1593972.1"/>
    <property type="molecule type" value="Genomic_DNA"/>
</dbReference>
<evidence type="ECO:0000256" key="4">
    <source>
        <dbReference type="SAM" id="MobiDB-lite"/>
    </source>
</evidence>
<evidence type="ECO:0000256" key="1">
    <source>
        <dbReference type="ARBA" id="ARBA00023015"/>
    </source>
</evidence>
<organism evidence="6 7">
    <name type="scientific">Streptomyces stelliscabiei</name>
    <dbReference type="NCBI Taxonomy" id="146820"/>
    <lineage>
        <taxon>Bacteria</taxon>
        <taxon>Bacillati</taxon>
        <taxon>Actinomycetota</taxon>
        <taxon>Actinomycetes</taxon>
        <taxon>Kitasatosporales</taxon>
        <taxon>Streptomycetaceae</taxon>
        <taxon>Streptomyces</taxon>
    </lineage>
</organism>
<protein>
    <submittedName>
        <fullName evidence="6">DNA-binding HxlR family transcriptional regulator</fullName>
    </submittedName>
</protein>
<dbReference type="Pfam" id="PF01638">
    <property type="entry name" value="HxlR"/>
    <property type="match status" value="1"/>
</dbReference>
<proteinExistence type="predicted"/>
<dbReference type="PANTHER" id="PTHR33204">
    <property type="entry name" value="TRANSCRIPTIONAL REGULATOR, MARR FAMILY"/>
    <property type="match status" value="1"/>
</dbReference>
<keyword evidence="3" id="KW-0804">Transcription</keyword>
<feature type="compositionally biased region" description="Low complexity" evidence="4">
    <location>
        <begin position="179"/>
        <end position="188"/>
    </location>
</feature>
<comment type="caution">
    <text evidence="6">The sequence shown here is derived from an EMBL/GenBank/DDBJ whole genome shotgun (WGS) entry which is preliminary data.</text>
</comment>
<dbReference type="InterPro" id="IPR002577">
    <property type="entry name" value="HTH_HxlR"/>
</dbReference>
<accession>A0A8I0NZB2</accession>
<evidence type="ECO:0000313" key="6">
    <source>
        <dbReference type="EMBL" id="MBE1593972.1"/>
    </source>
</evidence>
<dbReference type="Gene3D" id="1.10.10.10">
    <property type="entry name" value="Winged helix-like DNA-binding domain superfamily/Winged helix DNA-binding domain"/>
    <property type="match status" value="1"/>
</dbReference>
<evidence type="ECO:0000256" key="2">
    <source>
        <dbReference type="ARBA" id="ARBA00023125"/>
    </source>
</evidence>
<dbReference type="PROSITE" id="PS51118">
    <property type="entry name" value="HTH_HXLR"/>
    <property type="match status" value="1"/>
</dbReference>
<dbReference type="GeneID" id="86824802"/>
<sequence>MTSPHPHPPHQPNPPQLPEPLVALTRASSLLGRLGTGLIVTALAKGPADVAQLRERLPGLSDGLLTRRLRELTTLGLVTRTAHPGTPTSTVYTLASHGKALLIPLTALTIWAEGHLCANAPEAKPGRRRQPGHPAQIPGPGQRPTHAADRGHVREGREGEQTARPAPLGLRDSRRARASLRASRLGNR</sequence>
<evidence type="ECO:0000313" key="7">
    <source>
        <dbReference type="Proteomes" id="UP000629287"/>
    </source>
</evidence>
<keyword evidence="1" id="KW-0805">Transcription regulation</keyword>
<feature type="region of interest" description="Disordered" evidence="4">
    <location>
        <begin position="121"/>
        <end position="188"/>
    </location>
</feature>
<feature type="compositionally biased region" description="Basic and acidic residues" evidence="4">
    <location>
        <begin position="146"/>
        <end position="161"/>
    </location>
</feature>
<dbReference type="AlphaFoldDB" id="A0A8I0NZB2"/>
<evidence type="ECO:0000259" key="5">
    <source>
        <dbReference type="PROSITE" id="PS51118"/>
    </source>
</evidence>
<gene>
    <name evidence="6" type="ORF">H4687_000101</name>
</gene>